<reference evidence="1 2" key="1">
    <citation type="submission" date="2017-01" db="EMBL/GenBank/DDBJ databases">
        <title>The complete genome sequence of a sulfur-oxidizing marine bacterium Thioclava sp. 25B10_4T.</title>
        <authorList>
            <person name="Liu Y."/>
            <person name="Lai Q."/>
            <person name="Shao Z."/>
        </authorList>
    </citation>
    <scope>NUCLEOTIDE SEQUENCE [LARGE SCALE GENOMIC DNA]</scope>
    <source>
        <strain evidence="1 2">25B10_4</strain>
    </source>
</reference>
<dbReference type="EMBL" id="CP019437">
    <property type="protein sequence ID" value="AQS46516.1"/>
    <property type="molecule type" value="Genomic_DNA"/>
</dbReference>
<name>A0ABN4XA94_9RHOB</name>
<dbReference type="Proteomes" id="UP000185622">
    <property type="component" value="Chromosome"/>
</dbReference>
<evidence type="ECO:0000313" key="1">
    <source>
        <dbReference type="EMBL" id="AQS46516.1"/>
    </source>
</evidence>
<accession>A0ABN4XA94</accession>
<protein>
    <submittedName>
        <fullName evidence="1">Uncharacterized protein</fullName>
    </submittedName>
</protein>
<organism evidence="1 2">
    <name type="scientific">Thioclava nitratireducens</name>
    <dbReference type="NCBI Taxonomy" id="1915078"/>
    <lineage>
        <taxon>Bacteria</taxon>
        <taxon>Pseudomonadati</taxon>
        <taxon>Pseudomonadota</taxon>
        <taxon>Alphaproteobacteria</taxon>
        <taxon>Rhodobacterales</taxon>
        <taxon>Paracoccaceae</taxon>
        <taxon>Thioclava</taxon>
    </lineage>
</organism>
<proteinExistence type="predicted"/>
<gene>
    <name evidence="1" type="ORF">BMG03_00915</name>
</gene>
<keyword evidence="2" id="KW-1185">Reference proteome</keyword>
<evidence type="ECO:0000313" key="2">
    <source>
        <dbReference type="Proteomes" id="UP000185622"/>
    </source>
</evidence>
<sequence>MSCYRFHAGVTRNMVVSELALRLENTPYVVAELAYCLDNNPMDFNKFMEGVSSLGQDQKSALRNFCNAVAQSLTLGPPDSLDQF</sequence>